<evidence type="ECO:0000256" key="2">
    <source>
        <dbReference type="ARBA" id="ARBA00010992"/>
    </source>
</evidence>
<dbReference type="GeneID" id="27702151"/>
<accession>A0A0D2EKQ4</accession>
<feature type="domain" description="Major facilitator superfamily (MFS) profile" evidence="9">
    <location>
        <begin position="15"/>
        <end position="463"/>
    </location>
</feature>
<evidence type="ECO:0000256" key="6">
    <source>
        <dbReference type="ARBA" id="ARBA00023136"/>
    </source>
</evidence>
<organism evidence="10 11">
    <name type="scientific">Cladophialophora bantiana (strain ATCC 10958 / CBS 173.52 / CDC B-1940 / NIH 8579)</name>
    <name type="common">Xylohypha bantiana</name>
    <dbReference type="NCBI Taxonomy" id="1442370"/>
    <lineage>
        <taxon>Eukaryota</taxon>
        <taxon>Fungi</taxon>
        <taxon>Dikarya</taxon>
        <taxon>Ascomycota</taxon>
        <taxon>Pezizomycotina</taxon>
        <taxon>Eurotiomycetes</taxon>
        <taxon>Chaetothyriomycetidae</taxon>
        <taxon>Chaetothyriales</taxon>
        <taxon>Herpotrichiellaceae</taxon>
        <taxon>Cladophialophora</taxon>
    </lineage>
</organism>
<dbReference type="PROSITE" id="PS00216">
    <property type="entry name" value="SUGAR_TRANSPORT_1"/>
    <property type="match status" value="1"/>
</dbReference>
<dbReference type="Gene3D" id="1.20.1250.20">
    <property type="entry name" value="MFS general substrate transporter like domains"/>
    <property type="match status" value="1"/>
</dbReference>
<dbReference type="InterPro" id="IPR005828">
    <property type="entry name" value="MFS_sugar_transport-like"/>
</dbReference>
<dbReference type="InterPro" id="IPR036259">
    <property type="entry name" value="MFS_trans_sf"/>
</dbReference>
<evidence type="ECO:0000256" key="8">
    <source>
        <dbReference type="SAM" id="Phobius"/>
    </source>
</evidence>
<dbReference type="PROSITE" id="PS50850">
    <property type="entry name" value="MFS"/>
    <property type="match status" value="1"/>
</dbReference>
<evidence type="ECO:0000313" key="11">
    <source>
        <dbReference type="Proteomes" id="UP000053789"/>
    </source>
</evidence>
<evidence type="ECO:0000313" key="10">
    <source>
        <dbReference type="EMBL" id="KIW90576.1"/>
    </source>
</evidence>
<feature type="transmembrane region" description="Helical" evidence="8">
    <location>
        <begin position="12"/>
        <end position="38"/>
    </location>
</feature>
<dbReference type="Proteomes" id="UP000053789">
    <property type="component" value="Unassembled WGS sequence"/>
</dbReference>
<dbReference type="PANTHER" id="PTHR48022:SF11">
    <property type="entry name" value="MONOSACCHARIDE TRANSPORTER (HXT8), PUTATIVE (AFU_ORTHOLOGUE AFUA_2G08120)-RELATED"/>
    <property type="match status" value="1"/>
</dbReference>
<feature type="transmembrane region" description="Helical" evidence="8">
    <location>
        <begin position="186"/>
        <end position="203"/>
    </location>
</feature>
<dbReference type="HOGENOM" id="CLU_001265_30_13_1"/>
<keyword evidence="11" id="KW-1185">Reference proteome</keyword>
<dbReference type="Pfam" id="PF00083">
    <property type="entry name" value="Sugar_tr"/>
    <property type="match status" value="1"/>
</dbReference>
<feature type="transmembrane region" description="Helical" evidence="8">
    <location>
        <begin position="115"/>
        <end position="136"/>
    </location>
</feature>
<keyword evidence="5 8" id="KW-1133">Transmembrane helix</keyword>
<dbReference type="VEuPathDB" id="FungiDB:Z519_09223"/>
<feature type="transmembrane region" description="Helical" evidence="8">
    <location>
        <begin position="338"/>
        <end position="358"/>
    </location>
</feature>
<feature type="transmembrane region" description="Helical" evidence="8">
    <location>
        <begin position="378"/>
        <end position="399"/>
    </location>
</feature>
<feature type="transmembrane region" description="Helical" evidence="8">
    <location>
        <begin position="440"/>
        <end position="459"/>
    </location>
</feature>
<keyword evidence="6 8" id="KW-0472">Membrane</keyword>
<reference evidence="10" key="1">
    <citation type="submission" date="2015-01" db="EMBL/GenBank/DDBJ databases">
        <title>The Genome Sequence of Cladophialophora bantiana CBS 173.52.</title>
        <authorList>
            <consortium name="The Broad Institute Genomics Platform"/>
            <person name="Cuomo C."/>
            <person name="de Hoog S."/>
            <person name="Gorbushina A."/>
            <person name="Stielow B."/>
            <person name="Teixiera M."/>
            <person name="Abouelleil A."/>
            <person name="Chapman S.B."/>
            <person name="Priest M."/>
            <person name="Young S.K."/>
            <person name="Wortman J."/>
            <person name="Nusbaum C."/>
            <person name="Birren B."/>
        </authorList>
    </citation>
    <scope>NUCLEOTIDE SEQUENCE [LARGE SCALE GENOMIC DNA]</scope>
    <source>
        <strain evidence="10">CBS 173.52</strain>
    </source>
</reference>
<sequence length="523" mass="57598">MAAKQREFNLRNFWICFFISMGNVAFGYPAAIIGTTLSQPGFLKYMGLVTEHGLSANAHGLIGAMNGVFQAGALFGIFTAEMIMDRWGRKSAILYTATLSVVGGALVTASQSVGMFIAFRFIAGAGSGLIQVCPVYSSELAPPHWRGFFVGMNGMLIATGYAFAAYMGLAFNSIQNSPEAQWRGPLGMSIVFSTFMILILPFIPESPRWLLMKDHPDKAWDVVKDLHHAHNDTGHEFARREFYQIRKQIELDRTLDHSWKHMFQKPTYRKRSLLAIGYAFLGESTAVLVITNYASVLYGQLGYNSHQQICLQAGYHTVPIIGNLVGAMLIDKIGRRPLMLLGLGGCAVCLSIEAAMVASFTGEGQAHSTAGLHMGVAALYMFIFMYAIGVDVAGIVFFGEMFPNHIRGKGFSLSVSTKALTDLVYLEAASTAFANIGWRFFLVFISIVTVGFVAMWIYLPETKGLPLEEVAAIFGDQNEVMLYLKDIKVDQDSDKLKIHHVEDEHEIVKVVTDDMIKGATEQP</sequence>
<evidence type="ECO:0000256" key="3">
    <source>
        <dbReference type="ARBA" id="ARBA00022448"/>
    </source>
</evidence>
<feature type="transmembrane region" description="Helical" evidence="8">
    <location>
        <begin position="148"/>
        <end position="174"/>
    </location>
</feature>
<evidence type="ECO:0000256" key="1">
    <source>
        <dbReference type="ARBA" id="ARBA00004141"/>
    </source>
</evidence>
<evidence type="ECO:0000256" key="7">
    <source>
        <dbReference type="RuleBase" id="RU003346"/>
    </source>
</evidence>
<dbReference type="InterPro" id="IPR050360">
    <property type="entry name" value="MFS_Sugar_Transporters"/>
</dbReference>
<dbReference type="AlphaFoldDB" id="A0A0D2EKQ4"/>
<keyword evidence="4 8" id="KW-0812">Transmembrane</keyword>
<dbReference type="FunFam" id="1.20.1250.20:FF:001515">
    <property type="entry name" value="Uncharacterized protein"/>
    <property type="match status" value="1"/>
</dbReference>
<dbReference type="GO" id="GO:0005351">
    <property type="term" value="F:carbohydrate:proton symporter activity"/>
    <property type="evidence" value="ECO:0007669"/>
    <property type="project" value="TreeGrafter"/>
</dbReference>
<comment type="similarity">
    <text evidence="2 7">Belongs to the major facilitator superfamily. Sugar transporter (TC 2.A.1.1) family.</text>
</comment>
<feature type="transmembrane region" description="Helical" evidence="8">
    <location>
        <begin position="58"/>
        <end position="80"/>
    </location>
</feature>
<evidence type="ECO:0000256" key="5">
    <source>
        <dbReference type="ARBA" id="ARBA00022989"/>
    </source>
</evidence>
<dbReference type="NCBIfam" id="TIGR00879">
    <property type="entry name" value="SP"/>
    <property type="match status" value="1"/>
</dbReference>
<dbReference type="InterPro" id="IPR003663">
    <property type="entry name" value="Sugar/inositol_transpt"/>
</dbReference>
<dbReference type="EMBL" id="KN846993">
    <property type="protein sequence ID" value="KIW90576.1"/>
    <property type="molecule type" value="Genomic_DNA"/>
</dbReference>
<evidence type="ECO:0000259" key="9">
    <source>
        <dbReference type="PROSITE" id="PS50850"/>
    </source>
</evidence>
<proteinExistence type="inferred from homology"/>
<dbReference type="RefSeq" id="XP_016617245.1">
    <property type="nucleotide sequence ID" value="XM_016766947.1"/>
</dbReference>
<name>A0A0D2EKQ4_CLAB1</name>
<evidence type="ECO:0000256" key="4">
    <source>
        <dbReference type="ARBA" id="ARBA00022692"/>
    </source>
</evidence>
<dbReference type="PANTHER" id="PTHR48022">
    <property type="entry name" value="PLASTIDIC GLUCOSE TRANSPORTER 4"/>
    <property type="match status" value="1"/>
</dbReference>
<dbReference type="InterPro" id="IPR005829">
    <property type="entry name" value="Sugar_transporter_CS"/>
</dbReference>
<feature type="transmembrane region" description="Helical" evidence="8">
    <location>
        <begin position="313"/>
        <end position="331"/>
    </location>
</feature>
<gene>
    <name evidence="10" type="ORF">Z519_09223</name>
</gene>
<dbReference type="InterPro" id="IPR020846">
    <property type="entry name" value="MFS_dom"/>
</dbReference>
<dbReference type="SUPFAM" id="SSF103473">
    <property type="entry name" value="MFS general substrate transporter"/>
    <property type="match status" value="1"/>
</dbReference>
<dbReference type="GO" id="GO:0016020">
    <property type="term" value="C:membrane"/>
    <property type="evidence" value="ECO:0007669"/>
    <property type="project" value="UniProtKB-SubCell"/>
</dbReference>
<feature type="transmembrane region" description="Helical" evidence="8">
    <location>
        <begin position="92"/>
        <end position="109"/>
    </location>
</feature>
<protein>
    <recommendedName>
        <fullName evidence="9">Major facilitator superfamily (MFS) profile domain-containing protein</fullName>
    </recommendedName>
</protein>
<feature type="transmembrane region" description="Helical" evidence="8">
    <location>
        <begin position="272"/>
        <end position="293"/>
    </location>
</feature>
<comment type="subcellular location">
    <subcellularLocation>
        <location evidence="1">Membrane</location>
        <topology evidence="1">Multi-pass membrane protein</topology>
    </subcellularLocation>
</comment>
<keyword evidence="3 7" id="KW-0813">Transport</keyword>
<dbReference type="OrthoDB" id="6612291at2759"/>